<evidence type="ECO:0000313" key="1">
    <source>
        <dbReference type="EMBL" id="AFQ15692.1"/>
    </source>
</evidence>
<reference evidence="1 2" key="1">
    <citation type="submission" date="2012-08" db="EMBL/GenBank/DDBJ databases">
        <authorList>
            <person name="Doggett N."/>
            <person name="Teshima H."/>
            <person name="Bruce D."/>
            <person name="Detter J.C."/>
            <person name="Johnson S.L."/>
            <person name="Han C."/>
        </authorList>
    </citation>
    <scope>NUCLEOTIDE SEQUENCE [LARGE SCALE GENOMIC DNA]</scope>
    <source>
        <strain evidence="1 2">HD-771</strain>
    </source>
</reference>
<dbReference type="Proteomes" id="UP000005259">
    <property type="component" value="Chromosome"/>
</dbReference>
<organism evidence="1 2">
    <name type="scientific">Bacillus thuringiensis HD-771</name>
    <dbReference type="NCBI Taxonomy" id="1218175"/>
    <lineage>
        <taxon>Bacteria</taxon>
        <taxon>Bacillati</taxon>
        <taxon>Bacillota</taxon>
        <taxon>Bacilli</taxon>
        <taxon>Bacillales</taxon>
        <taxon>Bacillaceae</taxon>
        <taxon>Bacillus</taxon>
        <taxon>Bacillus cereus group</taxon>
    </lineage>
</organism>
<name>A0A9W3J7U2_BACTU</name>
<proteinExistence type="predicted"/>
<dbReference type="EMBL" id="CP003752">
    <property type="protein sequence ID" value="AFQ15692.1"/>
    <property type="molecule type" value="Genomic_DNA"/>
</dbReference>
<accession>A0A9W3J7U2</accession>
<dbReference type="KEGG" id="bti:BTG_11160"/>
<evidence type="ECO:0000313" key="2">
    <source>
        <dbReference type="Proteomes" id="UP000005259"/>
    </source>
</evidence>
<gene>
    <name evidence="1" type="ORF">BTG_11160</name>
</gene>
<dbReference type="AlphaFoldDB" id="A0A9W3J7U2"/>
<sequence length="65" mass="7434">MLLFFKYSIILPPIYPGLVKRAQTGGINIQLKYNLDSGKSLHFQTEPGENNVKTFDTNFLDILYP</sequence>
<protein>
    <submittedName>
        <fullName evidence="1">Transposase IS4 family protein</fullName>
    </submittedName>
</protein>